<sequence length="153" mass="17293">MEFSVSSINKFLFFKLPSAYWTGVRLRRISDTSATTTVRHKWVNQNPFRSMYFAVQAMAAELSTGALVMKKISESGQRISMLVAQNNSVFVKKATGKISFTCNEGHLLDEAIQKAIETQEGVTVWMKSVGIDEKGDEVSVFNFEWTLKVRVKK</sequence>
<dbReference type="SUPFAM" id="SSF54637">
    <property type="entry name" value="Thioesterase/thiol ester dehydrase-isomerase"/>
    <property type="match status" value="1"/>
</dbReference>
<dbReference type="EMBL" id="CP068108">
    <property type="protein sequence ID" value="QQT99108.1"/>
    <property type="molecule type" value="Genomic_DNA"/>
</dbReference>
<name>A0A9Q6Z369_MYROD</name>
<dbReference type="InterPro" id="IPR029069">
    <property type="entry name" value="HotDog_dom_sf"/>
</dbReference>
<dbReference type="Pfam" id="PF14539">
    <property type="entry name" value="DUF4442"/>
    <property type="match status" value="1"/>
</dbReference>
<evidence type="ECO:0000313" key="2">
    <source>
        <dbReference type="Proteomes" id="UP000596202"/>
    </source>
</evidence>
<dbReference type="InterPro" id="IPR027961">
    <property type="entry name" value="DUF4442"/>
</dbReference>
<dbReference type="RefSeq" id="WP_002986790.1">
    <property type="nucleotide sequence ID" value="NZ_CP068108.1"/>
</dbReference>
<proteinExistence type="predicted"/>
<evidence type="ECO:0000313" key="1">
    <source>
        <dbReference type="EMBL" id="QQT99108.1"/>
    </source>
</evidence>
<dbReference type="Proteomes" id="UP000596202">
    <property type="component" value="Chromosome"/>
</dbReference>
<gene>
    <name evidence="1" type="ORF">I6I88_12910</name>
</gene>
<accession>A0A9Q6Z369</accession>
<dbReference type="Gene3D" id="3.10.129.10">
    <property type="entry name" value="Hotdog Thioesterase"/>
    <property type="match status" value="1"/>
</dbReference>
<dbReference type="AlphaFoldDB" id="A0A9Q6Z369"/>
<dbReference type="OrthoDB" id="9153186at2"/>
<reference evidence="1 2" key="1">
    <citation type="submission" date="2021-01" db="EMBL/GenBank/DDBJ databases">
        <title>FDA dAtabase for Regulatory Grade micrObial Sequences (FDA-ARGOS): Supporting development and validation of Infectious Disease Dx tests.</title>
        <authorList>
            <person name="Sproer C."/>
            <person name="Gronow S."/>
            <person name="Severitt S."/>
            <person name="Schroder I."/>
            <person name="Tallon L."/>
            <person name="Sadzewicz L."/>
            <person name="Zhao X."/>
            <person name="Boylan J."/>
            <person name="Ott S."/>
            <person name="Bowen H."/>
            <person name="Vavikolanu K."/>
            <person name="Mehta A."/>
            <person name="Aluvathingal J."/>
            <person name="Nadendla S."/>
            <person name="Lowell S."/>
            <person name="Myers T."/>
            <person name="Yan Y."/>
            <person name="Sichtig H."/>
        </authorList>
    </citation>
    <scope>NUCLEOTIDE SEQUENCE [LARGE SCALE GENOMIC DNA]</scope>
    <source>
        <strain evidence="1 2">FDAARGOS_1131</strain>
    </source>
</reference>
<protein>
    <submittedName>
        <fullName evidence="1">DUF4442 domain-containing protein</fullName>
    </submittedName>
</protein>
<dbReference type="GeneID" id="93528568"/>
<organism evidence="1 2">
    <name type="scientific">Myroides odoratus</name>
    <name type="common">Flavobacterium odoratum</name>
    <dbReference type="NCBI Taxonomy" id="256"/>
    <lineage>
        <taxon>Bacteria</taxon>
        <taxon>Pseudomonadati</taxon>
        <taxon>Bacteroidota</taxon>
        <taxon>Flavobacteriia</taxon>
        <taxon>Flavobacteriales</taxon>
        <taxon>Flavobacteriaceae</taxon>
        <taxon>Myroides</taxon>
    </lineage>
</organism>